<name>K6GSU7_9BACT</name>
<evidence type="ECO:0000313" key="1">
    <source>
        <dbReference type="EMBL" id="EKO39990.1"/>
    </source>
</evidence>
<evidence type="ECO:0000313" key="2">
    <source>
        <dbReference type="Proteomes" id="UP000006272"/>
    </source>
</evidence>
<reference evidence="1 2" key="1">
    <citation type="submission" date="2012-07" db="EMBL/GenBank/DDBJ databases">
        <title>Draft genome sequence of Desulfovibrio magneticus str. Maddingley MBC34 obtained from a metagenomic sequence of a methanogenic enrichment isolated from coal-seam formation water in Victoria, Australia.</title>
        <authorList>
            <person name="Greenfield P."/>
            <person name="Hendry P."/>
            <person name="Li D."/>
            <person name="Rosewarne C.P."/>
            <person name="Tran-Dinh N."/>
            <person name="Elbourne L.D.H."/>
            <person name="Paulsen I.T."/>
            <person name="Midgley D.J."/>
        </authorList>
    </citation>
    <scope>NUCLEOTIDE SEQUENCE [LARGE SCALE GENOMIC DNA]</scope>
    <source>
        <strain evidence="2">Maddingley MBC34</strain>
    </source>
</reference>
<dbReference type="EMBL" id="ALAO01000099">
    <property type="protein sequence ID" value="EKO39990.1"/>
    <property type="molecule type" value="Genomic_DNA"/>
</dbReference>
<sequence>MDIRLAEGAVAARNPGQVPPDIVETFFEKYVTRGKTFGTGLGTYSAGVILPGHGGDAVLDLGEPGQVTVRILLPGLKAAR</sequence>
<evidence type="ECO:0008006" key="3">
    <source>
        <dbReference type="Google" id="ProtNLM"/>
    </source>
</evidence>
<proteinExistence type="predicted"/>
<gene>
    <name evidence="1" type="ORF">B193_1310</name>
</gene>
<accession>K6GSU7</accession>
<dbReference type="PATRIC" id="fig|1206767.3.peg.1281"/>
<dbReference type="AlphaFoldDB" id="K6GSU7"/>
<dbReference type="InterPro" id="IPR036890">
    <property type="entry name" value="HATPase_C_sf"/>
</dbReference>
<organism evidence="1 2">
    <name type="scientific">Solidesulfovibrio magneticus str. Maddingley MBC34</name>
    <dbReference type="NCBI Taxonomy" id="1206767"/>
    <lineage>
        <taxon>Bacteria</taxon>
        <taxon>Pseudomonadati</taxon>
        <taxon>Thermodesulfobacteriota</taxon>
        <taxon>Desulfovibrionia</taxon>
        <taxon>Desulfovibrionales</taxon>
        <taxon>Desulfovibrionaceae</taxon>
        <taxon>Solidesulfovibrio</taxon>
    </lineage>
</organism>
<protein>
    <recommendedName>
        <fullName evidence="3">Histidine kinase</fullName>
    </recommendedName>
</protein>
<comment type="caution">
    <text evidence="1">The sequence shown here is derived from an EMBL/GenBank/DDBJ whole genome shotgun (WGS) entry which is preliminary data.</text>
</comment>
<dbReference type="Proteomes" id="UP000006272">
    <property type="component" value="Unassembled WGS sequence"/>
</dbReference>
<dbReference type="SUPFAM" id="SSF55874">
    <property type="entry name" value="ATPase domain of HSP90 chaperone/DNA topoisomerase II/histidine kinase"/>
    <property type="match status" value="1"/>
</dbReference>